<accession>A0A812MUL8</accession>
<keyword evidence="2" id="KW-1185">Reference proteome</keyword>
<dbReference type="AlphaFoldDB" id="A0A812MUL8"/>
<sequence>MQSRQGGQESTCHGVEHPSLNWDDWREQVTAYAEAAPAWLQGDVEEPPEVLDIATAEAQGVVWKSSSGAVAQGGRSISEWTAMCPLGILAAFAVRASGLVLGHVDVHRIVQRAIEATESVMPSLETILESPWPIFKVLHAMSLMKRTFHDVQVSPGDLEGRGSNAQRSETWSRVARLLRSAAARGERAGGTPMVLLTGLPHQRVDHLLDLFKHADKLGYLAPLVVAPLYPNVTQACSKIAEVFAARSAVPENWSPCLPYVSRFQQRAQYLYIYIGLQLDLAVLWFDFHLTFLQDPFQWLPLAAEGRLSPPAYRESCQHFCVAPGMADLYLADEFYAPFLVKPTLMFIRPTRASFEWLRTFLLWLCTFPFAHEARGLQFMIFPDRLDLVPSVSMLPASEGVPRIVLGELDAEQKFVGTDGWFGEFENVLSFEINGFLHEADRVYLLEALRTGDSEQQRQILLKTRKSISPRRPTDRAYRQHAEGYTEEPCSWHYAQEAFLGGYADSEEVFHQAEKALCKCLHFGAACRGITCEGTEKESCTLRKGSPFLAPSPTGEWSFVKVCEDLGCNATPAKRIVHVNFADGCCEREQAQSSESARRLGASESRALRGDFLDEDFRRKNEVLLTFNRTPELTQHKTPSGKVGYYVWKPYVILQTVLDPTLPWETTVVVWTDAGIYFVGDMRPLVQEFLRDSDVSATRTPMNEGDFSKRDAFILLDADVPSIMETNQIATGIILVRKTRLAVSFLEKWLAACEDRRIMTEEPSVLGFPEYPSFRNNNDDQTAFSLLFKLHGFRAFSVEERDAVVYTGRNLAKFVKASNDFALGVVSDQDAYLRAADDAAGQPKRSSAVT</sequence>
<dbReference type="EMBL" id="CAJNDS010001835">
    <property type="protein sequence ID" value="CAE7283486.1"/>
    <property type="molecule type" value="Genomic_DNA"/>
</dbReference>
<evidence type="ECO:0000313" key="1">
    <source>
        <dbReference type="EMBL" id="CAE7283486.1"/>
    </source>
</evidence>
<name>A0A812MUL8_9DINO</name>
<dbReference type="OrthoDB" id="415065at2759"/>
<protein>
    <recommendedName>
        <fullName evidence="3">Nucleotide-diphospho-sugar transferase domain-containing protein</fullName>
    </recommendedName>
</protein>
<reference evidence="1" key="1">
    <citation type="submission" date="2021-02" db="EMBL/GenBank/DDBJ databases">
        <authorList>
            <person name="Dougan E. K."/>
            <person name="Rhodes N."/>
            <person name="Thang M."/>
            <person name="Chan C."/>
        </authorList>
    </citation>
    <scope>NUCLEOTIDE SEQUENCE</scope>
</reference>
<evidence type="ECO:0000313" key="2">
    <source>
        <dbReference type="Proteomes" id="UP000604046"/>
    </source>
</evidence>
<organism evidence="1 2">
    <name type="scientific">Symbiodinium natans</name>
    <dbReference type="NCBI Taxonomy" id="878477"/>
    <lineage>
        <taxon>Eukaryota</taxon>
        <taxon>Sar</taxon>
        <taxon>Alveolata</taxon>
        <taxon>Dinophyceae</taxon>
        <taxon>Suessiales</taxon>
        <taxon>Symbiodiniaceae</taxon>
        <taxon>Symbiodinium</taxon>
    </lineage>
</organism>
<evidence type="ECO:0008006" key="3">
    <source>
        <dbReference type="Google" id="ProtNLM"/>
    </source>
</evidence>
<gene>
    <name evidence="1" type="ORF">SNAT2548_LOCUS15024</name>
</gene>
<proteinExistence type="predicted"/>
<dbReference type="Proteomes" id="UP000604046">
    <property type="component" value="Unassembled WGS sequence"/>
</dbReference>
<comment type="caution">
    <text evidence="1">The sequence shown here is derived from an EMBL/GenBank/DDBJ whole genome shotgun (WGS) entry which is preliminary data.</text>
</comment>